<keyword evidence="1" id="KW-0175">Coiled coil</keyword>
<name>A0ABR2GKP4_9EUKA</name>
<evidence type="ECO:0000256" key="1">
    <source>
        <dbReference type="SAM" id="Coils"/>
    </source>
</evidence>
<dbReference type="SUPFAM" id="SSF52540">
    <property type="entry name" value="P-loop containing nucleoside triphosphate hydrolases"/>
    <property type="match status" value="1"/>
</dbReference>
<protein>
    <recommendedName>
        <fullName evidence="5">G domain-containing protein</fullName>
    </recommendedName>
</protein>
<accession>A0ABR2GKP4</accession>
<gene>
    <name evidence="2" type="ORF">M9Y10_027946</name>
    <name evidence="3" type="ORF">M9Y10_031929</name>
</gene>
<keyword evidence="4" id="KW-1185">Reference proteome</keyword>
<reference evidence="2 4" key="1">
    <citation type="submission" date="2024-04" db="EMBL/GenBank/DDBJ databases">
        <title>Tritrichomonas musculus Genome.</title>
        <authorList>
            <person name="Alves-Ferreira E."/>
            <person name="Grigg M."/>
            <person name="Lorenzi H."/>
            <person name="Galac M."/>
        </authorList>
    </citation>
    <scope>NUCLEOTIDE SEQUENCE [LARGE SCALE GENOMIC DNA]</scope>
    <source>
        <strain evidence="2 4">EAF2021</strain>
    </source>
</reference>
<dbReference type="EMBL" id="JAPFFF010000051">
    <property type="protein sequence ID" value="KAK8839570.1"/>
    <property type="molecule type" value="Genomic_DNA"/>
</dbReference>
<evidence type="ECO:0008006" key="5">
    <source>
        <dbReference type="Google" id="ProtNLM"/>
    </source>
</evidence>
<organism evidence="2 4">
    <name type="scientific">Tritrichomonas musculus</name>
    <dbReference type="NCBI Taxonomy" id="1915356"/>
    <lineage>
        <taxon>Eukaryota</taxon>
        <taxon>Metamonada</taxon>
        <taxon>Parabasalia</taxon>
        <taxon>Tritrichomonadida</taxon>
        <taxon>Tritrichomonadidae</taxon>
        <taxon>Tritrichomonas</taxon>
    </lineage>
</organism>
<dbReference type="EMBL" id="JAPFFF010000381">
    <property type="protein sequence ID" value="KAK8834508.1"/>
    <property type="molecule type" value="Genomic_DNA"/>
</dbReference>
<evidence type="ECO:0000313" key="2">
    <source>
        <dbReference type="EMBL" id="KAK8834508.1"/>
    </source>
</evidence>
<dbReference type="InterPro" id="IPR027417">
    <property type="entry name" value="P-loop_NTPase"/>
</dbReference>
<proteinExistence type="predicted"/>
<dbReference type="Gene3D" id="3.40.50.300">
    <property type="entry name" value="P-loop containing nucleotide triphosphate hydrolases"/>
    <property type="match status" value="1"/>
</dbReference>
<feature type="coiled-coil region" evidence="1">
    <location>
        <begin position="424"/>
        <end position="503"/>
    </location>
</feature>
<dbReference type="CDD" id="cd00882">
    <property type="entry name" value="Ras_like_GTPase"/>
    <property type="match status" value="1"/>
</dbReference>
<feature type="coiled-coil region" evidence="1">
    <location>
        <begin position="5"/>
        <end position="39"/>
    </location>
</feature>
<evidence type="ECO:0000313" key="3">
    <source>
        <dbReference type="EMBL" id="KAK8839570.1"/>
    </source>
</evidence>
<evidence type="ECO:0000313" key="4">
    <source>
        <dbReference type="Proteomes" id="UP001470230"/>
    </source>
</evidence>
<comment type="caution">
    <text evidence="2">The sequence shown here is derived from an EMBL/GenBank/DDBJ whole genome shotgun (WGS) entry which is preliminary data.</text>
</comment>
<sequence>MMSMRSKHKNEIDHIFQEMKQADEQISNLLSKYQSYTRVILLGRTGVAKSSISNLIIGEKLKVKKTKLGFIKLSSNKSKFKMGDSMISQTTLPNIYLDDVHNLLICDAPGFSDNRGSEQEIINAFSIDKLFTNPCQIKIVFVLSEKDVAKDGRGKEAMENLHRILQILPDEKILEDNMCLILSKIDQNRKPEKYLEELIDGNADQELIKWMKHYIDHSQEKLFSFPSATYNQIGSPYIFYDLPRLLDFLYQTPVVNPPHRVVLCEKSQSKIREITDKYCKIDDSVKDLITKLRQMYNNDSVSIDDLNKWNQSFSNIVQNKINIKTPQDLVNTIITNIKSLLPIGECLKQIQSYQSFFVFMLIIEDFIRLEELSCFGERVCHLFQEELIKIQQKIKINTINENTKKCQSDKERMATEAYNSKIKLLEDNKNIDNLQNQANGLSLEVADIHNQNASKSNSVYSLEVTVQQKENELENKKNLVNSLKNAKDDITQMTNEKKGQLNNALDNADETYGSQIRNMENKIEDQRFSNKWGALANILRPFK</sequence>
<dbReference type="Proteomes" id="UP001470230">
    <property type="component" value="Unassembled WGS sequence"/>
</dbReference>